<evidence type="ECO:0000256" key="2">
    <source>
        <dbReference type="ARBA" id="ARBA00022475"/>
    </source>
</evidence>
<dbReference type="Proteomes" id="UP000240621">
    <property type="component" value="Unassembled WGS sequence"/>
</dbReference>
<feature type="transmembrane region" description="Helical" evidence="7">
    <location>
        <begin position="21"/>
        <end position="42"/>
    </location>
</feature>
<proteinExistence type="inferred from homology"/>
<reference evidence="11 12" key="1">
    <citation type="submission" date="2018-03" db="EMBL/GenBank/DDBJ databases">
        <title>Genomic Encyclopedia of Archaeal and Bacterial Type Strains, Phase II (KMG-II): from individual species to whole genera.</title>
        <authorList>
            <person name="Goeker M."/>
        </authorList>
    </citation>
    <scope>NUCLEOTIDE SEQUENCE [LARGE SCALE GENOMIC DNA]</scope>
    <source>
        <strain evidence="11 12">DSM 27267</strain>
    </source>
</reference>
<dbReference type="Pfam" id="PF02687">
    <property type="entry name" value="FtsX"/>
    <property type="match status" value="1"/>
</dbReference>
<feature type="transmembrane region" description="Helical" evidence="7">
    <location>
        <begin position="365"/>
        <end position="389"/>
    </location>
</feature>
<dbReference type="RefSeq" id="WP_106543585.1">
    <property type="nucleotide sequence ID" value="NZ_BLAU01000001.1"/>
</dbReference>
<keyword evidence="5 7" id="KW-0472">Membrane</keyword>
<protein>
    <submittedName>
        <fullName evidence="10">ABC transporter permease</fullName>
    </submittedName>
    <submittedName>
        <fullName evidence="11">Putative ABC transport system permease protein</fullName>
    </submittedName>
</protein>
<evidence type="ECO:0000256" key="7">
    <source>
        <dbReference type="SAM" id="Phobius"/>
    </source>
</evidence>
<evidence type="ECO:0000313" key="10">
    <source>
        <dbReference type="EMBL" id="GET22478.1"/>
    </source>
</evidence>
<keyword evidence="2" id="KW-1003">Cell membrane</keyword>
<evidence type="ECO:0000256" key="1">
    <source>
        <dbReference type="ARBA" id="ARBA00004651"/>
    </source>
</evidence>
<feature type="domain" description="ABC3 transporter permease C-terminal" evidence="8">
    <location>
        <begin position="286"/>
        <end position="399"/>
    </location>
</feature>
<reference evidence="10 13" key="2">
    <citation type="submission" date="2019-10" db="EMBL/GenBank/DDBJ databases">
        <title>Prolixibacter strains distinguished by the presence of nitrate reductase genes were adept at nitrate-dependent anaerobic corrosion of metallic iron and carbon steel.</title>
        <authorList>
            <person name="Iino T."/>
            <person name="Shono N."/>
            <person name="Ito K."/>
            <person name="Nakamura R."/>
            <person name="Sueoka K."/>
            <person name="Harayama S."/>
            <person name="Ohkuma M."/>
        </authorList>
    </citation>
    <scope>NUCLEOTIDE SEQUENCE [LARGE SCALE GENOMIC DNA]</scope>
    <source>
        <strain evidence="10 13">MIC1-1</strain>
    </source>
</reference>
<dbReference type="PANTHER" id="PTHR30572:SF4">
    <property type="entry name" value="ABC TRANSPORTER PERMEASE YTRF"/>
    <property type="match status" value="1"/>
</dbReference>
<evidence type="ECO:0000256" key="6">
    <source>
        <dbReference type="ARBA" id="ARBA00038076"/>
    </source>
</evidence>
<dbReference type="GO" id="GO:0005886">
    <property type="term" value="C:plasma membrane"/>
    <property type="evidence" value="ECO:0007669"/>
    <property type="project" value="UniProtKB-SubCell"/>
</dbReference>
<dbReference type="InterPro" id="IPR025857">
    <property type="entry name" value="MacB_PCD"/>
</dbReference>
<dbReference type="AlphaFoldDB" id="A0A2P8C6X8"/>
<evidence type="ECO:0000256" key="3">
    <source>
        <dbReference type="ARBA" id="ARBA00022692"/>
    </source>
</evidence>
<feature type="transmembrane region" description="Helical" evidence="7">
    <location>
        <begin position="279"/>
        <end position="306"/>
    </location>
</feature>
<sequence length="406" mass="43876">MNISNLFKIAINALRRNKFRAFLTMLGIIIGVASVIAMLAIGEGSKRSIQQQMSSMGTNLIQVMPASQERGGVQLGNSNAESLTLKDISAIEKSCPDVVAVSPELRASGQVVYGNENWPTSIFGINDQYLNIKKYDLSSGRMFTENEIKTMGKVCLVGQTVVEKLFGKDANPVGQNIRFNKVPMKIIGVLAAKGENSFGRDQDDIIMAPYTTVQKRILAIDYIQGISMSAASEQKADAAITEVENALRKSHKLTGNDNDDFRVFSQSELVSTFSSISNVLTALLGAIAGISLLVGGIGIMNIMYVSVTERTREIGLRMSIGGRGIDILMQFLIESVLLSVIGGILGIILGYLASNLVGSIMGWPVYVMSSSVILSFFVCSAIGIFFGWYPARKAAGLNPIDALRYE</sequence>
<evidence type="ECO:0000259" key="9">
    <source>
        <dbReference type="Pfam" id="PF12704"/>
    </source>
</evidence>
<feature type="transmembrane region" description="Helical" evidence="7">
    <location>
        <begin position="327"/>
        <end position="353"/>
    </location>
</feature>
<comment type="similarity">
    <text evidence="6">Belongs to the ABC-4 integral membrane protein family.</text>
</comment>
<keyword evidence="13" id="KW-1185">Reference proteome</keyword>
<evidence type="ECO:0000256" key="4">
    <source>
        <dbReference type="ARBA" id="ARBA00022989"/>
    </source>
</evidence>
<gene>
    <name evidence="11" type="ORF">CLV93_11316</name>
    <name evidence="10" type="ORF">JCM18694_27240</name>
</gene>
<evidence type="ECO:0000256" key="5">
    <source>
        <dbReference type="ARBA" id="ARBA00023136"/>
    </source>
</evidence>
<comment type="caution">
    <text evidence="11">The sequence shown here is derived from an EMBL/GenBank/DDBJ whole genome shotgun (WGS) entry which is preliminary data.</text>
</comment>
<comment type="subcellular location">
    <subcellularLocation>
        <location evidence="1">Cell membrane</location>
        <topology evidence="1">Multi-pass membrane protein</topology>
    </subcellularLocation>
</comment>
<dbReference type="GO" id="GO:0022857">
    <property type="term" value="F:transmembrane transporter activity"/>
    <property type="evidence" value="ECO:0007669"/>
    <property type="project" value="TreeGrafter"/>
</dbReference>
<dbReference type="Pfam" id="PF12704">
    <property type="entry name" value="MacB_PCD"/>
    <property type="match status" value="1"/>
</dbReference>
<dbReference type="Proteomes" id="UP000396862">
    <property type="component" value="Unassembled WGS sequence"/>
</dbReference>
<evidence type="ECO:0000313" key="13">
    <source>
        <dbReference type="Proteomes" id="UP000396862"/>
    </source>
</evidence>
<dbReference type="InterPro" id="IPR003838">
    <property type="entry name" value="ABC3_permease_C"/>
</dbReference>
<organism evidence="11 12">
    <name type="scientific">Prolixibacter denitrificans</name>
    <dbReference type="NCBI Taxonomy" id="1541063"/>
    <lineage>
        <taxon>Bacteria</taxon>
        <taxon>Pseudomonadati</taxon>
        <taxon>Bacteroidota</taxon>
        <taxon>Bacteroidia</taxon>
        <taxon>Marinilabiliales</taxon>
        <taxon>Prolixibacteraceae</taxon>
        <taxon>Prolixibacter</taxon>
    </lineage>
</organism>
<dbReference type="OrthoDB" id="9770036at2"/>
<evidence type="ECO:0000313" key="12">
    <source>
        <dbReference type="Proteomes" id="UP000240621"/>
    </source>
</evidence>
<keyword evidence="3 7" id="KW-0812">Transmembrane</keyword>
<dbReference type="PANTHER" id="PTHR30572">
    <property type="entry name" value="MEMBRANE COMPONENT OF TRANSPORTER-RELATED"/>
    <property type="match status" value="1"/>
</dbReference>
<evidence type="ECO:0000313" key="11">
    <source>
        <dbReference type="EMBL" id="PSK80722.1"/>
    </source>
</evidence>
<dbReference type="EMBL" id="PYGC01000013">
    <property type="protein sequence ID" value="PSK80722.1"/>
    <property type="molecule type" value="Genomic_DNA"/>
</dbReference>
<dbReference type="InterPro" id="IPR050250">
    <property type="entry name" value="Macrolide_Exporter_MacB"/>
</dbReference>
<evidence type="ECO:0000259" key="8">
    <source>
        <dbReference type="Pfam" id="PF02687"/>
    </source>
</evidence>
<dbReference type="EMBL" id="BLAU01000001">
    <property type="protein sequence ID" value="GET22478.1"/>
    <property type="molecule type" value="Genomic_DNA"/>
</dbReference>
<keyword evidence="4 7" id="KW-1133">Transmembrane helix</keyword>
<accession>A0A2P8C6X8</accession>
<feature type="domain" description="MacB-like periplasmic core" evidence="9">
    <location>
        <begin position="22"/>
        <end position="245"/>
    </location>
</feature>
<name>A0A2P8C6X8_9BACT</name>